<evidence type="ECO:0000313" key="2">
    <source>
        <dbReference type="EMBL" id="KAF2742160.1"/>
    </source>
</evidence>
<evidence type="ECO:0000313" key="3">
    <source>
        <dbReference type="Proteomes" id="UP000799440"/>
    </source>
</evidence>
<keyword evidence="1" id="KW-0472">Membrane</keyword>
<dbReference type="AlphaFoldDB" id="A0A6A6UXN5"/>
<gene>
    <name evidence="2" type="ORF">M011DRAFT_490818</name>
</gene>
<protein>
    <submittedName>
        <fullName evidence="2">Uncharacterized protein</fullName>
    </submittedName>
</protein>
<dbReference type="OrthoDB" id="5087969at2759"/>
<keyword evidence="1" id="KW-1133">Transmembrane helix</keyword>
<feature type="transmembrane region" description="Helical" evidence="1">
    <location>
        <begin position="142"/>
        <end position="161"/>
    </location>
</feature>
<reference evidence="2" key="1">
    <citation type="journal article" date="2020" name="Stud. Mycol.">
        <title>101 Dothideomycetes genomes: a test case for predicting lifestyles and emergence of pathogens.</title>
        <authorList>
            <person name="Haridas S."/>
            <person name="Albert R."/>
            <person name="Binder M."/>
            <person name="Bloem J."/>
            <person name="Labutti K."/>
            <person name="Salamov A."/>
            <person name="Andreopoulos B."/>
            <person name="Baker S."/>
            <person name="Barry K."/>
            <person name="Bills G."/>
            <person name="Bluhm B."/>
            <person name="Cannon C."/>
            <person name="Castanera R."/>
            <person name="Culley D."/>
            <person name="Daum C."/>
            <person name="Ezra D."/>
            <person name="Gonzalez J."/>
            <person name="Henrissat B."/>
            <person name="Kuo A."/>
            <person name="Liang C."/>
            <person name="Lipzen A."/>
            <person name="Lutzoni F."/>
            <person name="Magnuson J."/>
            <person name="Mondo S."/>
            <person name="Nolan M."/>
            <person name="Ohm R."/>
            <person name="Pangilinan J."/>
            <person name="Park H.-J."/>
            <person name="Ramirez L."/>
            <person name="Alfaro M."/>
            <person name="Sun H."/>
            <person name="Tritt A."/>
            <person name="Yoshinaga Y."/>
            <person name="Zwiers L.-H."/>
            <person name="Turgeon B."/>
            <person name="Goodwin S."/>
            <person name="Spatafora J."/>
            <person name="Crous P."/>
            <person name="Grigoriev I."/>
        </authorList>
    </citation>
    <scope>NUCLEOTIDE SEQUENCE</scope>
    <source>
        <strain evidence="2">CBS 119925</strain>
    </source>
</reference>
<dbReference type="Proteomes" id="UP000799440">
    <property type="component" value="Unassembled WGS sequence"/>
</dbReference>
<dbReference type="EMBL" id="MU006614">
    <property type="protein sequence ID" value="KAF2742160.1"/>
    <property type="molecule type" value="Genomic_DNA"/>
</dbReference>
<keyword evidence="3" id="KW-1185">Reference proteome</keyword>
<keyword evidence="1" id="KW-0812">Transmembrane</keyword>
<proteinExistence type="predicted"/>
<organism evidence="2 3">
    <name type="scientific">Sporormia fimetaria CBS 119925</name>
    <dbReference type="NCBI Taxonomy" id="1340428"/>
    <lineage>
        <taxon>Eukaryota</taxon>
        <taxon>Fungi</taxon>
        <taxon>Dikarya</taxon>
        <taxon>Ascomycota</taxon>
        <taxon>Pezizomycotina</taxon>
        <taxon>Dothideomycetes</taxon>
        <taxon>Pleosporomycetidae</taxon>
        <taxon>Pleosporales</taxon>
        <taxon>Sporormiaceae</taxon>
        <taxon>Sporormia</taxon>
    </lineage>
</organism>
<sequence length="185" mass="20735">MRNETGFYEELLSSTGIKKEWIAWDDEYYNETPCLCMPKMNCDCDRNAFRRYNYPRQVSDASKVKVENPKAIVDQAIPEMEKLESIALVALYELMSGTEEAEPEDIILSLSTPTFMLQEATESIKEIKDIGQEQKEQKTWDLVMMVLAIVFTVIPFAGQAASLMDAATAIGRVALIVGETGQSGC</sequence>
<evidence type="ECO:0000256" key="1">
    <source>
        <dbReference type="SAM" id="Phobius"/>
    </source>
</evidence>
<name>A0A6A6UXN5_9PLEO</name>
<accession>A0A6A6UXN5</accession>